<dbReference type="SUPFAM" id="SSF53098">
    <property type="entry name" value="Ribonuclease H-like"/>
    <property type="match status" value="1"/>
</dbReference>
<dbReference type="InterPro" id="IPR013520">
    <property type="entry name" value="Ribonucl_H"/>
</dbReference>
<evidence type="ECO:0000313" key="5">
    <source>
        <dbReference type="EMBL" id="ACA68596.1"/>
    </source>
</evidence>
<dbReference type="GO" id="GO:0006259">
    <property type="term" value="P:DNA metabolic process"/>
    <property type="evidence" value="ECO:0007669"/>
    <property type="project" value="UniProtKB-ARBA"/>
</dbReference>
<sequence length="217" mass="24398">MKNNKLAKAIEAFIAAVKKTGFKIYQALCRYGAHNRANRWLKRNYLILDTETTGLGNDAEIIEISIIDCTGKILLDTLVKPIKAIPAEATAIHGITNDIVADAPTWRDIHWQFMVLTNDRTLLIYNASFDSRLIFQTAAANNCPVPEKKYIFDAECVMESYAKYYGQWDQKRNKFKWQRLSNAAEQQGVAIDGTPHRALADCKTTLGIIRAMAGVKS</sequence>
<accession>A0A0H3B2K2</accession>
<dbReference type="Gene3D" id="3.30.420.10">
    <property type="entry name" value="Ribonuclease H-like superfamily/Ribonuclease H"/>
    <property type="match status" value="1"/>
</dbReference>
<dbReference type="PANTHER" id="PTHR30231:SF4">
    <property type="entry name" value="PROTEIN NEN2"/>
    <property type="match status" value="1"/>
</dbReference>
<evidence type="ECO:0000259" key="4">
    <source>
        <dbReference type="SMART" id="SM00479"/>
    </source>
</evidence>
<evidence type="ECO:0000256" key="3">
    <source>
        <dbReference type="ARBA" id="ARBA00022839"/>
    </source>
</evidence>
<dbReference type="SMART" id="SM00479">
    <property type="entry name" value="EXOIII"/>
    <property type="match status" value="1"/>
</dbReference>
<keyword evidence="1" id="KW-0540">Nuclease</keyword>
<dbReference type="PANTHER" id="PTHR30231">
    <property type="entry name" value="DNA POLYMERASE III SUBUNIT EPSILON"/>
    <property type="match status" value="1"/>
</dbReference>
<evidence type="ECO:0000256" key="2">
    <source>
        <dbReference type="ARBA" id="ARBA00022801"/>
    </source>
</evidence>
<dbReference type="CDD" id="cd06127">
    <property type="entry name" value="DEDDh"/>
    <property type="match status" value="1"/>
</dbReference>
<reference evidence="5" key="1">
    <citation type="submission" date="2008-02" db="EMBL/GenBank/DDBJ databases">
        <title>Complete sequence of Yersinia pseudotuberculosis YPIII.</title>
        <authorList>
            <consortium name="US DOE Joint Genome Institute"/>
            <person name="Challacombe J.F."/>
            <person name="Bruce D."/>
            <person name="Detter J.C."/>
            <person name="Green L."/>
            <person name="Land M."/>
            <person name="Munk C."/>
            <person name="Lindler L.E."/>
            <person name="Nikolich M.P."/>
            <person name="Brettin T."/>
        </authorList>
    </citation>
    <scope>NUCLEOTIDE SEQUENCE</scope>
    <source>
        <strain evidence="5">YPIII</strain>
    </source>
</reference>
<dbReference type="Pfam" id="PF00929">
    <property type="entry name" value="RNase_T"/>
    <property type="match status" value="1"/>
</dbReference>
<dbReference type="EMBL" id="CP000950">
    <property type="protein sequence ID" value="ACA68596.1"/>
    <property type="molecule type" value="Genomic_DNA"/>
</dbReference>
<dbReference type="KEGG" id="ypy:YPK_2319"/>
<dbReference type="GO" id="GO:0008408">
    <property type="term" value="F:3'-5' exonuclease activity"/>
    <property type="evidence" value="ECO:0007669"/>
    <property type="project" value="TreeGrafter"/>
</dbReference>
<dbReference type="InterPro" id="IPR036397">
    <property type="entry name" value="RNaseH_sf"/>
</dbReference>
<dbReference type="RefSeq" id="WP_012304179.1">
    <property type="nucleotide sequence ID" value="NZ_CP009792.1"/>
</dbReference>
<name>A0A0H3B2K2_YERPY</name>
<dbReference type="AlphaFoldDB" id="A0A0H3B2K2"/>
<feature type="domain" description="Exonuclease" evidence="4">
    <location>
        <begin position="44"/>
        <end position="217"/>
    </location>
</feature>
<proteinExistence type="predicted"/>
<keyword evidence="3 5" id="KW-0269">Exonuclease</keyword>
<dbReference type="GO" id="GO:0003676">
    <property type="term" value="F:nucleic acid binding"/>
    <property type="evidence" value="ECO:0007669"/>
    <property type="project" value="InterPro"/>
</dbReference>
<organism evidence="5">
    <name type="scientific">Yersinia pseudotuberculosis serotype O:3 (strain YPIII)</name>
    <dbReference type="NCBI Taxonomy" id="502800"/>
    <lineage>
        <taxon>Bacteria</taxon>
        <taxon>Pseudomonadati</taxon>
        <taxon>Pseudomonadota</taxon>
        <taxon>Gammaproteobacteria</taxon>
        <taxon>Enterobacterales</taxon>
        <taxon>Yersiniaceae</taxon>
        <taxon>Yersinia</taxon>
    </lineage>
</organism>
<dbReference type="PATRIC" id="fig|502800.11.peg.3002"/>
<evidence type="ECO:0000256" key="1">
    <source>
        <dbReference type="ARBA" id="ARBA00022722"/>
    </source>
</evidence>
<gene>
    <name evidence="5" type="ordered locus">YPK_2319</name>
</gene>
<dbReference type="InterPro" id="IPR012337">
    <property type="entry name" value="RNaseH-like_sf"/>
</dbReference>
<protein>
    <submittedName>
        <fullName evidence="5">Exonuclease RNase T and DNA polymerase III</fullName>
    </submittedName>
</protein>
<keyword evidence="2" id="KW-0378">Hydrolase</keyword>